<feature type="signal peptide" evidence="2">
    <location>
        <begin position="1"/>
        <end position="22"/>
    </location>
</feature>
<gene>
    <name evidence="4" type="ORF">FHS87_001860</name>
</gene>
<dbReference type="Gene3D" id="2.40.70.10">
    <property type="entry name" value="Acid Proteases"/>
    <property type="match status" value="2"/>
</dbReference>
<dbReference type="SUPFAM" id="SSF50630">
    <property type="entry name" value="Acid proteases"/>
    <property type="match status" value="2"/>
</dbReference>
<reference evidence="4 5" key="1">
    <citation type="submission" date="2020-08" db="EMBL/GenBank/DDBJ databases">
        <title>Genomic Encyclopedia of Type Strains, Phase IV (KMG-IV): sequencing the most valuable type-strain genomes for metagenomic binning, comparative biology and taxonomic classification.</title>
        <authorList>
            <person name="Goeker M."/>
        </authorList>
    </citation>
    <scope>NUCLEOTIDE SEQUENCE [LARGE SCALE GENOMIC DNA]</scope>
    <source>
        <strain evidence="4 5">DSM 25622</strain>
    </source>
</reference>
<keyword evidence="1" id="KW-0378">Hydrolase</keyword>
<dbReference type="InterPro" id="IPR034122">
    <property type="entry name" value="Retropepsin-like_bacterial"/>
</dbReference>
<evidence type="ECO:0000259" key="3">
    <source>
        <dbReference type="PROSITE" id="PS50175"/>
    </source>
</evidence>
<evidence type="ECO:0000313" key="5">
    <source>
        <dbReference type="Proteomes" id="UP000580654"/>
    </source>
</evidence>
<accession>A0A840YIE6</accession>
<dbReference type="CDD" id="cd05483">
    <property type="entry name" value="retropepsin_like_bacteria"/>
    <property type="match status" value="2"/>
</dbReference>
<protein>
    <submittedName>
        <fullName evidence="4">Putative aspartyl protease</fullName>
    </submittedName>
</protein>
<evidence type="ECO:0000313" key="4">
    <source>
        <dbReference type="EMBL" id="MBB5693823.1"/>
    </source>
</evidence>
<dbReference type="Proteomes" id="UP000580654">
    <property type="component" value="Unassembled WGS sequence"/>
</dbReference>
<feature type="chain" id="PRO_5032520598" evidence="2">
    <location>
        <begin position="23"/>
        <end position="317"/>
    </location>
</feature>
<proteinExistence type="predicted"/>
<dbReference type="InterPro" id="IPR001995">
    <property type="entry name" value="Peptidase_A2_cat"/>
</dbReference>
<dbReference type="PROSITE" id="PS00141">
    <property type="entry name" value="ASP_PROTEASE"/>
    <property type="match status" value="2"/>
</dbReference>
<organism evidence="4 5">
    <name type="scientific">Muricoccus pecuniae</name>
    <dbReference type="NCBI Taxonomy" id="693023"/>
    <lineage>
        <taxon>Bacteria</taxon>
        <taxon>Pseudomonadati</taxon>
        <taxon>Pseudomonadota</taxon>
        <taxon>Alphaproteobacteria</taxon>
        <taxon>Acetobacterales</taxon>
        <taxon>Roseomonadaceae</taxon>
        <taxon>Muricoccus</taxon>
    </lineage>
</organism>
<dbReference type="RefSeq" id="WP_184516711.1">
    <property type="nucleotide sequence ID" value="NZ_JACIJD010000007.1"/>
</dbReference>
<dbReference type="InterPro" id="IPR001969">
    <property type="entry name" value="Aspartic_peptidase_AS"/>
</dbReference>
<evidence type="ECO:0000256" key="1">
    <source>
        <dbReference type="ARBA" id="ARBA00022801"/>
    </source>
</evidence>
<sequence length="317" mass="31918">MTPRPFSLPLLAALLAAGTAGAACPPGEGDRLVLAAPAAPAALSLLGPGPGPVPVVLAQADGAALPFALDTGSSLTMLRPGAAAALNLPFDPGRATPITGVGGTSRMPNALLRHFQIGRRAFRNLSLPVAPGSSEDEGRLAGIIGADLLQAGALELDLPAGRAVLHDSPACLAAPPPWPIGGPAEGIAVEVTPAGLVILPLRLNGQPARALLDTGAERTVLRQDRIAGFGIPAAALRAPPAGTVFGTGGEAAAFHIHEGATLRLGEGMVAAMPIVIAPLPPSLPVDLVLGQDVLGTRRLWLSYAARRLWLAPSTGRP</sequence>
<dbReference type="InterPro" id="IPR021109">
    <property type="entry name" value="Peptidase_aspartic_dom_sf"/>
</dbReference>
<comment type="caution">
    <text evidence="4">The sequence shown here is derived from an EMBL/GenBank/DDBJ whole genome shotgun (WGS) entry which is preliminary data.</text>
</comment>
<dbReference type="Pfam" id="PF13650">
    <property type="entry name" value="Asp_protease_2"/>
    <property type="match status" value="2"/>
</dbReference>
<dbReference type="GO" id="GO:0004190">
    <property type="term" value="F:aspartic-type endopeptidase activity"/>
    <property type="evidence" value="ECO:0007669"/>
    <property type="project" value="InterPro"/>
</dbReference>
<dbReference type="PROSITE" id="PS50175">
    <property type="entry name" value="ASP_PROT_RETROV"/>
    <property type="match status" value="1"/>
</dbReference>
<dbReference type="GO" id="GO:0006508">
    <property type="term" value="P:proteolysis"/>
    <property type="evidence" value="ECO:0007669"/>
    <property type="project" value="UniProtKB-KW"/>
</dbReference>
<dbReference type="EMBL" id="JACIJD010000007">
    <property type="protein sequence ID" value="MBB5693823.1"/>
    <property type="molecule type" value="Genomic_DNA"/>
</dbReference>
<dbReference type="AlphaFoldDB" id="A0A840YIE6"/>
<keyword evidence="4" id="KW-0645">Protease</keyword>
<feature type="domain" description="Peptidase A2" evidence="3">
    <location>
        <begin position="208"/>
        <end position="293"/>
    </location>
</feature>
<keyword evidence="2" id="KW-0732">Signal</keyword>
<keyword evidence="5" id="KW-1185">Reference proteome</keyword>
<dbReference type="PROSITE" id="PS51257">
    <property type="entry name" value="PROKAR_LIPOPROTEIN"/>
    <property type="match status" value="1"/>
</dbReference>
<evidence type="ECO:0000256" key="2">
    <source>
        <dbReference type="SAM" id="SignalP"/>
    </source>
</evidence>
<name>A0A840YIE6_9PROT</name>